<evidence type="ECO:0000313" key="2">
    <source>
        <dbReference type="Proteomes" id="UP001597541"/>
    </source>
</evidence>
<protein>
    <submittedName>
        <fullName evidence="1">Flagellar protein</fullName>
    </submittedName>
</protein>
<organism evidence="1 2">
    <name type="scientific">Paenibacillus gansuensis</name>
    <dbReference type="NCBI Taxonomy" id="306542"/>
    <lineage>
        <taxon>Bacteria</taxon>
        <taxon>Bacillati</taxon>
        <taxon>Bacillota</taxon>
        <taxon>Bacilli</taxon>
        <taxon>Bacillales</taxon>
        <taxon>Paenibacillaceae</taxon>
        <taxon>Paenibacillus</taxon>
    </lineage>
</organism>
<dbReference type="RefSeq" id="WP_377607525.1">
    <property type="nucleotide sequence ID" value="NZ_JBHUME010000019.1"/>
</dbReference>
<keyword evidence="1" id="KW-0969">Cilium</keyword>
<keyword evidence="1" id="KW-0282">Flagellum</keyword>
<accession>A0ABW5PL71</accession>
<comment type="caution">
    <text evidence="1">The sequence shown here is derived from an EMBL/GenBank/DDBJ whole genome shotgun (WGS) entry which is preliminary data.</text>
</comment>
<gene>
    <name evidence="1" type="ORF">ACFSUF_24385</name>
</gene>
<keyword evidence="2" id="KW-1185">Reference proteome</keyword>
<keyword evidence="1" id="KW-0966">Cell projection</keyword>
<proteinExistence type="predicted"/>
<dbReference type="EMBL" id="JBHUME010000019">
    <property type="protein sequence ID" value="MFD2615550.1"/>
    <property type="molecule type" value="Genomic_DNA"/>
</dbReference>
<sequence length="133" mass="15181">MSLNVANCPKCGKIYTRNIREVCNNCYKEVELMYEKCLKYLREYRKCTLQELSDATEVSTGQIIKFIREGRISVVLAPNLAFPCEMCGDNIQVGTICENCRKKLAKELNSAAPSTESRNILNQKAGFTYKRDH</sequence>
<evidence type="ECO:0000313" key="1">
    <source>
        <dbReference type="EMBL" id="MFD2615550.1"/>
    </source>
</evidence>
<reference evidence="2" key="1">
    <citation type="journal article" date="2019" name="Int. J. Syst. Evol. Microbiol.">
        <title>The Global Catalogue of Microorganisms (GCM) 10K type strain sequencing project: providing services to taxonomists for standard genome sequencing and annotation.</title>
        <authorList>
            <consortium name="The Broad Institute Genomics Platform"/>
            <consortium name="The Broad Institute Genome Sequencing Center for Infectious Disease"/>
            <person name="Wu L."/>
            <person name="Ma J."/>
        </authorList>
    </citation>
    <scope>NUCLEOTIDE SEQUENCE [LARGE SCALE GENOMIC DNA]</scope>
    <source>
        <strain evidence="2">KCTC 3950</strain>
    </source>
</reference>
<dbReference type="Proteomes" id="UP001597541">
    <property type="component" value="Unassembled WGS sequence"/>
</dbReference>
<name>A0ABW5PL71_9BACL</name>